<dbReference type="Pfam" id="PF00231">
    <property type="entry name" value="ATP-synt"/>
    <property type="match status" value="1"/>
</dbReference>
<protein>
    <submittedName>
        <fullName evidence="11">Alternate F1F0 ATPase, F1 subunit gamma</fullName>
    </submittedName>
</protein>
<keyword evidence="8" id="KW-0139">CF(1)</keyword>
<dbReference type="OrthoDB" id="9812769at2"/>
<name>R4KPB8_9FIRM</name>
<keyword evidence="6" id="KW-0406">Ion transport</keyword>
<sequence length="312" mass="34618">MQTLEHIRGAIAGMEDLQAVVRTMKTLAAVSIRQYERAAGALNDYFRTIELGLYVVLKEGLYEAAAQAGQPKEGLVAVVMGSDQGLCGRFNDQIAAYALETMAQLEPRRERRAVICVGARAHVHLEEAGQPVTALFSVPESLQGVTAAVQDLLAKLEELHGQGRVERVTLFFNVPQSGASYRPLARHLLPLDQAWLHALTRRNWPNRVLPVFTMDQERLFASLVREYLFMSIYRALVESLAGENASRLASMQVAERNIGERLDELHAVYRHRRQSAITEELLDIVAGREASTQGTPKYSSAGKRSAFDSAFL</sequence>
<evidence type="ECO:0000256" key="3">
    <source>
        <dbReference type="ARBA" id="ARBA00007681"/>
    </source>
</evidence>
<accession>R4KPB8</accession>
<dbReference type="EMBL" id="CP003273">
    <property type="protein sequence ID" value="AGL03407.1"/>
    <property type="molecule type" value="Genomic_DNA"/>
</dbReference>
<feature type="region of interest" description="Disordered" evidence="10">
    <location>
        <begin position="292"/>
        <end position="312"/>
    </location>
</feature>
<comment type="subcellular location">
    <subcellularLocation>
        <location evidence="2">Membrane</location>
        <topology evidence="2">Peripheral membrane protein</topology>
    </subcellularLocation>
</comment>
<reference evidence="11 12" key="1">
    <citation type="submission" date="2012-01" db="EMBL/GenBank/DDBJ databases">
        <title>Complete sequence of Desulfotomaculum gibsoniae DSM 7213.</title>
        <authorList>
            <consortium name="US DOE Joint Genome Institute"/>
            <person name="Lucas S."/>
            <person name="Han J."/>
            <person name="Lapidus A."/>
            <person name="Cheng J.-F."/>
            <person name="Goodwin L."/>
            <person name="Pitluck S."/>
            <person name="Peters L."/>
            <person name="Ovchinnikova G."/>
            <person name="Teshima H."/>
            <person name="Detter J.C."/>
            <person name="Han C."/>
            <person name="Tapia R."/>
            <person name="Land M."/>
            <person name="Hauser L."/>
            <person name="Kyrpides N."/>
            <person name="Ivanova N."/>
            <person name="Pagani I."/>
            <person name="Parshina S."/>
            <person name="Plugge C."/>
            <person name="Muyzer G."/>
            <person name="Kuever J."/>
            <person name="Ivanova A."/>
            <person name="Nazina T."/>
            <person name="Klenk H.-P."/>
            <person name="Brambilla E."/>
            <person name="Spring S."/>
            <person name="Stams A.F."/>
            <person name="Woyke T."/>
        </authorList>
    </citation>
    <scope>NUCLEOTIDE SEQUENCE [LARGE SCALE GENOMIC DNA]</scope>
    <source>
        <strain evidence="11 12">DSM 7213</strain>
    </source>
</reference>
<evidence type="ECO:0000256" key="8">
    <source>
        <dbReference type="ARBA" id="ARBA00023196"/>
    </source>
</evidence>
<keyword evidence="4" id="KW-0813">Transport</keyword>
<comment type="similarity">
    <text evidence="3">Belongs to the ATPase gamma chain family.</text>
</comment>
<dbReference type="KEGG" id="dgi:Desgi_4152"/>
<dbReference type="SUPFAM" id="SSF52943">
    <property type="entry name" value="ATP synthase (F1-ATPase), gamma subunit"/>
    <property type="match status" value="1"/>
</dbReference>
<keyword evidence="9" id="KW-0066">ATP synthesis</keyword>
<gene>
    <name evidence="11" type="ORF">Desgi_4152</name>
</gene>
<evidence type="ECO:0000256" key="1">
    <source>
        <dbReference type="ARBA" id="ARBA00003456"/>
    </source>
</evidence>
<dbReference type="PANTHER" id="PTHR11693:SF22">
    <property type="entry name" value="ATP SYNTHASE SUBUNIT GAMMA, MITOCHONDRIAL"/>
    <property type="match status" value="1"/>
</dbReference>
<dbReference type="STRING" id="767817.Desgi_4152"/>
<evidence type="ECO:0000313" key="11">
    <source>
        <dbReference type="EMBL" id="AGL03407.1"/>
    </source>
</evidence>
<evidence type="ECO:0000256" key="6">
    <source>
        <dbReference type="ARBA" id="ARBA00023065"/>
    </source>
</evidence>
<dbReference type="Gene3D" id="1.10.287.80">
    <property type="entry name" value="ATP synthase, gamma subunit, helix hairpin domain"/>
    <property type="match status" value="1"/>
</dbReference>
<dbReference type="InterPro" id="IPR035968">
    <property type="entry name" value="ATP_synth_F1_ATPase_gsu"/>
</dbReference>
<evidence type="ECO:0000256" key="9">
    <source>
        <dbReference type="ARBA" id="ARBA00023310"/>
    </source>
</evidence>
<dbReference type="Proteomes" id="UP000013520">
    <property type="component" value="Chromosome"/>
</dbReference>
<keyword evidence="12" id="KW-1185">Reference proteome</keyword>
<dbReference type="CDD" id="cd12151">
    <property type="entry name" value="F1-ATPase_gamma"/>
    <property type="match status" value="1"/>
</dbReference>
<evidence type="ECO:0000313" key="12">
    <source>
        <dbReference type="Proteomes" id="UP000013520"/>
    </source>
</evidence>
<dbReference type="eggNOG" id="COG0224">
    <property type="taxonomic scope" value="Bacteria"/>
</dbReference>
<evidence type="ECO:0000256" key="7">
    <source>
        <dbReference type="ARBA" id="ARBA00023136"/>
    </source>
</evidence>
<evidence type="ECO:0000256" key="2">
    <source>
        <dbReference type="ARBA" id="ARBA00004170"/>
    </source>
</evidence>
<dbReference type="InterPro" id="IPR000131">
    <property type="entry name" value="ATP_synth_F1_gsu"/>
</dbReference>
<dbReference type="PANTHER" id="PTHR11693">
    <property type="entry name" value="ATP SYNTHASE GAMMA CHAIN"/>
    <property type="match status" value="1"/>
</dbReference>
<proteinExistence type="inferred from homology"/>
<keyword evidence="7" id="KW-0472">Membrane</keyword>
<evidence type="ECO:0000256" key="5">
    <source>
        <dbReference type="ARBA" id="ARBA00022781"/>
    </source>
</evidence>
<evidence type="ECO:0000256" key="4">
    <source>
        <dbReference type="ARBA" id="ARBA00022448"/>
    </source>
</evidence>
<dbReference type="HOGENOM" id="CLU_050669_1_0_9"/>
<evidence type="ECO:0000256" key="10">
    <source>
        <dbReference type="SAM" id="MobiDB-lite"/>
    </source>
</evidence>
<comment type="function">
    <text evidence="1">Produces ATP from ADP in the presence of a proton gradient across the membrane. The gamma chain is believed to be important in regulating ATPase activity and the flow of protons through the CF(0) complex.</text>
</comment>
<dbReference type="InterPro" id="IPR017709">
    <property type="entry name" value="Alt_ATP_synth_F1_gsu"/>
</dbReference>
<dbReference type="Gene3D" id="3.40.1380.10">
    <property type="match status" value="1"/>
</dbReference>
<dbReference type="RefSeq" id="WP_006521554.1">
    <property type="nucleotide sequence ID" value="NC_021184.1"/>
</dbReference>
<organism evidence="11 12">
    <name type="scientific">Desulfoscipio gibsoniae DSM 7213</name>
    <dbReference type="NCBI Taxonomy" id="767817"/>
    <lineage>
        <taxon>Bacteria</taxon>
        <taxon>Bacillati</taxon>
        <taxon>Bacillota</taxon>
        <taxon>Clostridia</taxon>
        <taxon>Eubacteriales</taxon>
        <taxon>Desulfallaceae</taxon>
        <taxon>Desulfoscipio</taxon>
    </lineage>
</organism>
<keyword evidence="5" id="KW-0375">Hydrogen ion transport</keyword>
<dbReference type="GO" id="GO:0046933">
    <property type="term" value="F:proton-transporting ATP synthase activity, rotational mechanism"/>
    <property type="evidence" value="ECO:0007669"/>
    <property type="project" value="InterPro"/>
</dbReference>
<dbReference type="GO" id="GO:0045259">
    <property type="term" value="C:proton-transporting ATP synthase complex"/>
    <property type="evidence" value="ECO:0007669"/>
    <property type="project" value="UniProtKB-KW"/>
</dbReference>
<dbReference type="PRINTS" id="PR00126">
    <property type="entry name" value="ATPASEGAMMA"/>
</dbReference>
<dbReference type="NCBIfam" id="TIGR03323">
    <property type="entry name" value="alt_F1F0_F1_gam"/>
    <property type="match status" value="1"/>
</dbReference>
<dbReference type="AlphaFoldDB" id="R4KPB8"/>